<comment type="caution">
    <text evidence="2">The sequence shown here is derived from an EMBL/GenBank/DDBJ whole genome shotgun (WGS) entry which is preliminary data.</text>
</comment>
<organism evidence="2">
    <name type="scientific">marine sediment metagenome</name>
    <dbReference type="NCBI Taxonomy" id="412755"/>
    <lineage>
        <taxon>unclassified sequences</taxon>
        <taxon>metagenomes</taxon>
        <taxon>ecological metagenomes</taxon>
    </lineage>
</organism>
<dbReference type="SUPFAM" id="SSF51717">
    <property type="entry name" value="Dihydropteroate synthetase-like"/>
    <property type="match status" value="1"/>
</dbReference>
<dbReference type="Gene3D" id="3.20.20.20">
    <property type="entry name" value="Dihydropteroate synthase-like"/>
    <property type="match status" value="1"/>
</dbReference>
<dbReference type="InterPro" id="IPR000489">
    <property type="entry name" value="Pterin-binding_dom"/>
</dbReference>
<feature type="non-terminal residue" evidence="2">
    <location>
        <position position="1"/>
    </location>
</feature>
<dbReference type="PROSITE" id="PS50972">
    <property type="entry name" value="PTERIN_BINDING"/>
    <property type="match status" value="1"/>
</dbReference>
<proteinExistence type="predicted"/>
<evidence type="ECO:0000313" key="2">
    <source>
        <dbReference type="EMBL" id="GAG06820.1"/>
    </source>
</evidence>
<dbReference type="AlphaFoldDB" id="X0UMB8"/>
<reference evidence="2" key="1">
    <citation type="journal article" date="2014" name="Front. Microbiol.">
        <title>High frequency of phylogenetically diverse reductive dehalogenase-homologous genes in deep subseafloor sedimentary metagenomes.</title>
        <authorList>
            <person name="Kawai M."/>
            <person name="Futagami T."/>
            <person name="Toyoda A."/>
            <person name="Takaki Y."/>
            <person name="Nishi S."/>
            <person name="Hori S."/>
            <person name="Arai W."/>
            <person name="Tsubouchi T."/>
            <person name="Morono Y."/>
            <person name="Uchiyama I."/>
            <person name="Ito T."/>
            <person name="Fujiyama A."/>
            <person name="Inagaki F."/>
            <person name="Takami H."/>
        </authorList>
    </citation>
    <scope>NUCLEOTIDE SEQUENCE</scope>
    <source>
        <strain evidence="2">Expedition CK06-06</strain>
    </source>
</reference>
<evidence type="ECO:0000259" key="1">
    <source>
        <dbReference type="PROSITE" id="PS50972"/>
    </source>
</evidence>
<protein>
    <recommendedName>
        <fullName evidence="1">Pterin-binding domain-containing protein</fullName>
    </recommendedName>
</protein>
<gene>
    <name evidence="2" type="ORF">S01H1_36728</name>
</gene>
<dbReference type="GO" id="GO:0042558">
    <property type="term" value="P:pteridine-containing compound metabolic process"/>
    <property type="evidence" value="ECO:0007669"/>
    <property type="project" value="InterPro"/>
</dbReference>
<sequence>EGTIASAVLSIINGAHILRVHDVEAVKRAVLVTEAIIDESMHPFSFSDNEEKKSSYVC</sequence>
<feature type="domain" description="Pterin-binding" evidence="1">
    <location>
        <begin position="1"/>
        <end position="31"/>
    </location>
</feature>
<name>X0UMB8_9ZZZZ</name>
<dbReference type="EMBL" id="BARS01023031">
    <property type="protein sequence ID" value="GAG06820.1"/>
    <property type="molecule type" value="Genomic_DNA"/>
</dbReference>
<accession>X0UMB8</accession>
<dbReference type="InterPro" id="IPR011005">
    <property type="entry name" value="Dihydropteroate_synth-like_sf"/>
</dbReference>